<dbReference type="Proteomes" id="UP000705379">
    <property type="component" value="Unassembled WGS sequence"/>
</dbReference>
<sequence length="70" mass="7834">MMSEPSGSQKGFFARHFARHLSWRLRRSLARFTGTDGVEGAVARHRETFHGFAETLHVLAAADAGPEPRR</sequence>
<gene>
    <name evidence="1" type="ORF">DYI23_00790</name>
</gene>
<reference evidence="1" key="1">
    <citation type="submission" date="2018-08" db="EMBL/GenBank/DDBJ databases">
        <authorList>
            <person name="Jin W."/>
            <person name="Wang H."/>
            <person name="Yang Y."/>
            <person name="Li M."/>
            <person name="Liu J."/>
        </authorList>
    </citation>
    <scope>NUCLEOTIDE SEQUENCE</scope>
    <source>
        <strain evidence="1">AESS21</strain>
    </source>
</reference>
<proteinExistence type="predicted"/>
<comment type="caution">
    <text evidence="1">The sequence shown here is derived from an EMBL/GenBank/DDBJ whole genome shotgun (WGS) entry which is preliminary data.</text>
</comment>
<name>A0A944C9V5_9HYPH</name>
<organism evidence="1 2">
    <name type="scientific">Roseibium polysiphoniae</name>
    <dbReference type="NCBI Taxonomy" id="2571221"/>
    <lineage>
        <taxon>Bacteria</taxon>
        <taxon>Pseudomonadati</taxon>
        <taxon>Pseudomonadota</taxon>
        <taxon>Alphaproteobacteria</taxon>
        <taxon>Hyphomicrobiales</taxon>
        <taxon>Stappiaceae</taxon>
        <taxon>Roseibium</taxon>
    </lineage>
</organism>
<accession>A0A944C9V5</accession>
<evidence type="ECO:0000313" key="2">
    <source>
        <dbReference type="Proteomes" id="UP000705379"/>
    </source>
</evidence>
<dbReference type="AlphaFoldDB" id="A0A944C9V5"/>
<dbReference type="EMBL" id="QTKU01000001">
    <property type="protein sequence ID" value="MBS8258740.1"/>
    <property type="molecule type" value="Genomic_DNA"/>
</dbReference>
<protein>
    <submittedName>
        <fullName evidence="1">Uncharacterized protein</fullName>
    </submittedName>
</protein>
<evidence type="ECO:0000313" key="1">
    <source>
        <dbReference type="EMBL" id="MBS8258740.1"/>
    </source>
</evidence>
<reference evidence="1" key="2">
    <citation type="journal article" date="2021" name="Microorganisms">
        <title>Bacterial Dimethylsulfoniopropionate Biosynthesis in the East China Sea.</title>
        <authorList>
            <person name="Liu J."/>
            <person name="Zhang Y."/>
            <person name="Liu J."/>
            <person name="Zhong H."/>
            <person name="Williams B.T."/>
            <person name="Zheng Y."/>
            <person name="Curson A.R.J."/>
            <person name="Sun C."/>
            <person name="Sun H."/>
            <person name="Song D."/>
            <person name="Wagner Mackenzie B."/>
            <person name="Bermejo Martinez A."/>
            <person name="Todd J.D."/>
            <person name="Zhang X.H."/>
        </authorList>
    </citation>
    <scope>NUCLEOTIDE SEQUENCE</scope>
    <source>
        <strain evidence="1">AESS21</strain>
    </source>
</reference>